<dbReference type="Pfam" id="PF00483">
    <property type="entry name" value="NTP_transferase"/>
    <property type="match status" value="1"/>
</dbReference>
<sequence length="244" mass="27103">MKALIFAAGLGTRLRPLTDQMPKALVPVAGVPLLQRVILKLKDAGFGDITINIHHRGQQIIDFLHAHGNFGLDIHISDERTLLLDTGGGILHARRFLDGDEPFLVHNADILTDADLGALIDTHRRSGAEATLLVGQRTTSRYLLFDDALRLHGWTNKKTGEVRPTGLTGTYRELAFAGIHLLSPAVFRLMDDPLWQGRPFSIIDFYLHVCPHVRISGCPVRATHWFDTGTPETLARAEAWYARP</sequence>
<comment type="caution">
    <text evidence="4">The sequence shown here is derived from an EMBL/GenBank/DDBJ whole genome shotgun (WGS) entry which is preliminary data.</text>
</comment>
<dbReference type="PANTHER" id="PTHR43584">
    <property type="entry name" value="NUCLEOTIDYL TRANSFERASE"/>
    <property type="match status" value="1"/>
</dbReference>
<accession>A0A9D1ZMC4</accession>
<reference evidence="4" key="2">
    <citation type="submission" date="2021-04" db="EMBL/GenBank/DDBJ databases">
        <authorList>
            <person name="Gilroy R."/>
        </authorList>
    </citation>
    <scope>NUCLEOTIDE SEQUENCE</scope>
    <source>
        <strain evidence="4">Gambia2-208</strain>
    </source>
</reference>
<organism evidence="4 5">
    <name type="scientific">Candidatus Bacteroides pullicola</name>
    <dbReference type="NCBI Taxonomy" id="2838475"/>
    <lineage>
        <taxon>Bacteria</taxon>
        <taxon>Pseudomonadati</taxon>
        <taxon>Bacteroidota</taxon>
        <taxon>Bacteroidia</taxon>
        <taxon>Bacteroidales</taxon>
        <taxon>Bacteroidaceae</taxon>
        <taxon>Bacteroides</taxon>
    </lineage>
</organism>
<protein>
    <submittedName>
        <fullName evidence="4">Nucleotidyltransferase family protein</fullName>
    </submittedName>
</protein>
<dbReference type="Proteomes" id="UP000886851">
    <property type="component" value="Unassembled WGS sequence"/>
</dbReference>
<dbReference type="PANTHER" id="PTHR43584:SF8">
    <property type="entry name" value="N-ACETYLMURAMATE ALPHA-1-PHOSPHATE URIDYLYLTRANSFERASE"/>
    <property type="match status" value="1"/>
</dbReference>
<dbReference type="GO" id="GO:0016779">
    <property type="term" value="F:nucleotidyltransferase activity"/>
    <property type="evidence" value="ECO:0007669"/>
    <property type="project" value="UniProtKB-KW"/>
</dbReference>
<feature type="domain" description="Nucleotidyl transferase" evidence="3">
    <location>
        <begin position="2"/>
        <end position="239"/>
    </location>
</feature>
<dbReference type="CDD" id="cd06422">
    <property type="entry name" value="NTP_transferase_like_1"/>
    <property type="match status" value="1"/>
</dbReference>
<keyword evidence="1" id="KW-0808">Transferase</keyword>
<evidence type="ECO:0000259" key="3">
    <source>
        <dbReference type="Pfam" id="PF00483"/>
    </source>
</evidence>
<reference evidence="4" key="1">
    <citation type="journal article" date="2021" name="PeerJ">
        <title>Extensive microbial diversity within the chicken gut microbiome revealed by metagenomics and culture.</title>
        <authorList>
            <person name="Gilroy R."/>
            <person name="Ravi A."/>
            <person name="Getino M."/>
            <person name="Pursley I."/>
            <person name="Horton D.L."/>
            <person name="Alikhan N.F."/>
            <person name="Baker D."/>
            <person name="Gharbi K."/>
            <person name="Hall N."/>
            <person name="Watson M."/>
            <person name="Adriaenssens E.M."/>
            <person name="Foster-Nyarko E."/>
            <person name="Jarju S."/>
            <person name="Secka A."/>
            <person name="Antonio M."/>
            <person name="Oren A."/>
            <person name="Chaudhuri R.R."/>
            <person name="La Ragione R."/>
            <person name="Hildebrand F."/>
            <person name="Pallen M.J."/>
        </authorList>
    </citation>
    <scope>NUCLEOTIDE SEQUENCE</scope>
    <source>
        <strain evidence="4">Gambia2-208</strain>
    </source>
</reference>
<evidence type="ECO:0000256" key="2">
    <source>
        <dbReference type="ARBA" id="ARBA00022695"/>
    </source>
</evidence>
<evidence type="ECO:0000256" key="1">
    <source>
        <dbReference type="ARBA" id="ARBA00022679"/>
    </source>
</evidence>
<dbReference type="InterPro" id="IPR029044">
    <property type="entry name" value="Nucleotide-diphossugar_trans"/>
</dbReference>
<proteinExistence type="predicted"/>
<dbReference type="EMBL" id="DXCV01000057">
    <property type="protein sequence ID" value="HIY88757.1"/>
    <property type="molecule type" value="Genomic_DNA"/>
</dbReference>
<dbReference type="InterPro" id="IPR005835">
    <property type="entry name" value="NTP_transferase_dom"/>
</dbReference>
<evidence type="ECO:0000313" key="4">
    <source>
        <dbReference type="EMBL" id="HIY88757.1"/>
    </source>
</evidence>
<gene>
    <name evidence="4" type="ORF">H9824_08650</name>
</gene>
<dbReference type="InterPro" id="IPR050065">
    <property type="entry name" value="GlmU-like"/>
</dbReference>
<dbReference type="Gene3D" id="3.90.550.10">
    <property type="entry name" value="Spore Coat Polysaccharide Biosynthesis Protein SpsA, Chain A"/>
    <property type="match status" value="1"/>
</dbReference>
<dbReference type="AlphaFoldDB" id="A0A9D1ZMC4"/>
<dbReference type="SUPFAM" id="SSF53448">
    <property type="entry name" value="Nucleotide-diphospho-sugar transferases"/>
    <property type="match status" value="1"/>
</dbReference>
<keyword evidence="2" id="KW-0548">Nucleotidyltransferase</keyword>
<name>A0A9D1ZMC4_9BACE</name>
<evidence type="ECO:0000313" key="5">
    <source>
        <dbReference type="Proteomes" id="UP000886851"/>
    </source>
</evidence>